<dbReference type="GO" id="GO:0032154">
    <property type="term" value="C:cleavage furrow"/>
    <property type="evidence" value="ECO:0007669"/>
    <property type="project" value="TreeGrafter"/>
</dbReference>
<keyword evidence="8" id="KW-1185">Reference proteome</keyword>
<comment type="caution">
    <text evidence="7">The sequence shown here is derived from an EMBL/GenBank/DDBJ whole genome shotgun (WGS) entry which is preliminary data.</text>
</comment>
<feature type="region of interest" description="Disordered" evidence="4">
    <location>
        <begin position="476"/>
        <end position="519"/>
    </location>
</feature>
<sequence length="582" mass="63253">MSLITEENFSEQFALLRQDMTDLCFFEKTLMKAAADDSKNQLDLLNALEHVEIRRKAAEEKAARTEAEVQRLGRSLQEAEEDNQRLKQELRKALGRIACLESERASLRIENRGLQMKLTVGEQILHGVHRGVEETSRNRSDDVEGDFSEDSGYGPLTSTMVDKAAEWTQEALLSPINTRKHIFKLFQPTMHKCDFCRELMTFGASKALKCLDCHMRVHGRCNIHLRAPCAPRLDAKVSDKNRLDIADFCPRSATRKIPFPVVQCVAALESRGLGAQGLYRNLGNDADIKKLYGEFLSGRPFPDLNDQETATITGCLVKFLSSFNEHLVPSGKLSYFLKALRTGDETALKNGVADLPQDVASRRDINRMGVDELSLCLAPSVVELSPYKNISEATTDSGISRSIDPRNNGGSSGGSPGASILWWISGSIDPRSHCGSSGGSPGASILGVTADPLGDLQEHRSSESLRILWGISRSIDPRSNGGSSGRSPGASILGVTEDPLGDLQEHRSSGGSPGASILGVTADPLVDLREHRSSESLRILWGISRSIDPRSHCGSSGGSPGASIPGVTEDPLGDLQEHRSSE</sequence>
<dbReference type="EMBL" id="JAUCMV010000002">
    <property type="protein sequence ID" value="KAK0419610.1"/>
    <property type="molecule type" value="Genomic_DNA"/>
</dbReference>
<dbReference type="SMART" id="SM00109">
    <property type="entry name" value="C1"/>
    <property type="match status" value="1"/>
</dbReference>
<dbReference type="PANTHER" id="PTHR46199">
    <property type="entry name" value="RAC GTPASE-ACTIVATING PROTEIN 1"/>
    <property type="match status" value="1"/>
</dbReference>
<dbReference type="Proteomes" id="UP001175271">
    <property type="component" value="Unassembled WGS sequence"/>
</dbReference>
<name>A0AA39I9J2_9BILA</name>
<dbReference type="SUPFAM" id="SSF48350">
    <property type="entry name" value="GTPase activation domain, GAP"/>
    <property type="match status" value="1"/>
</dbReference>
<dbReference type="Pfam" id="PF00620">
    <property type="entry name" value="RhoGAP"/>
    <property type="match status" value="1"/>
</dbReference>
<dbReference type="GO" id="GO:0051233">
    <property type="term" value="C:spindle midzone"/>
    <property type="evidence" value="ECO:0007669"/>
    <property type="project" value="TreeGrafter"/>
</dbReference>
<dbReference type="SMART" id="SM00324">
    <property type="entry name" value="RhoGAP"/>
    <property type="match status" value="1"/>
</dbReference>
<keyword evidence="3" id="KW-0175">Coiled coil</keyword>
<dbReference type="PROSITE" id="PS50081">
    <property type="entry name" value="ZF_DAG_PE_2"/>
    <property type="match status" value="1"/>
</dbReference>
<dbReference type="CDD" id="cd00029">
    <property type="entry name" value="C1"/>
    <property type="match status" value="1"/>
</dbReference>
<evidence type="ECO:0008006" key="9">
    <source>
        <dbReference type="Google" id="ProtNLM"/>
    </source>
</evidence>
<dbReference type="GO" id="GO:0005096">
    <property type="term" value="F:GTPase activator activity"/>
    <property type="evidence" value="ECO:0007669"/>
    <property type="project" value="TreeGrafter"/>
</dbReference>
<feature type="domain" description="Rho-GAP" evidence="6">
    <location>
        <begin position="243"/>
        <end position="446"/>
    </location>
</feature>
<dbReference type="GO" id="GO:0000281">
    <property type="term" value="P:mitotic cytokinesis"/>
    <property type="evidence" value="ECO:0007669"/>
    <property type="project" value="TreeGrafter"/>
</dbReference>
<dbReference type="Gene3D" id="1.10.555.10">
    <property type="entry name" value="Rho GTPase activation protein"/>
    <property type="match status" value="1"/>
</dbReference>
<evidence type="ECO:0000256" key="1">
    <source>
        <dbReference type="ARBA" id="ARBA00022723"/>
    </source>
</evidence>
<keyword evidence="1" id="KW-0479">Metal-binding</keyword>
<protein>
    <recommendedName>
        <fullName evidence="9">Phorbol-ester/DAG-type domain-containing protein</fullName>
    </recommendedName>
</protein>
<feature type="domain" description="Phorbol-ester/DAG-type" evidence="5">
    <location>
        <begin position="180"/>
        <end position="229"/>
    </location>
</feature>
<evidence type="ECO:0000313" key="7">
    <source>
        <dbReference type="EMBL" id="KAK0419610.1"/>
    </source>
</evidence>
<dbReference type="GO" id="GO:0046872">
    <property type="term" value="F:metal ion binding"/>
    <property type="evidence" value="ECO:0007669"/>
    <property type="project" value="UniProtKB-KW"/>
</dbReference>
<evidence type="ECO:0000256" key="3">
    <source>
        <dbReference type="SAM" id="Coils"/>
    </source>
</evidence>
<dbReference type="PROSITE" id="PS50238">
    <property type="entry name" value="RHOGAP"/>
    <property type="match status" value="1"/>
</dbReference>
<feature type="coiled-coil region" evidence="3">
    <location>
        <begin position="48"/>
        <end position="117"/>
    </location>
</feature>
<dbReference type="InterPro" id="IPR000198">
    <property type="entry name" value="RhoGAP_dom"/>
</dbReference>
<dbReference type="GO" id="GO:0007266">
    <property type="term" value="P:Rho protein signal transduction"/>
    <property type="evidence" value="ECO:0007669"/>
    <property type="project" value="TreeGrafter"/>
</dbReference>
<dbReference type="InterPro" id="IPR046349">
    <property type="entry name" value="C1-like_sf"/>
</dbReference>
<accession>A0AA39I9J2</accession>
<dbReference type="InterPro" id="IPR002219">
    <property type="entry name" value="PKC_DAG/PE"/>
</dbReference>
<dbReference type="Gene3D" id="3.30.60.20">
    <property type="match status" value="1"/>
</dbReference>
<dbReference type="Pfam" id="PF00130">
    <property type="entry name" value="C1_1"/>
    <property type="match status" value="1"/>
</dbReference>
<dbReference type="GO" id="GO:0097149">
    <property type="term" value="C:centralspindlin complex"/>
    <property type="evidence" value="ECO:0007669"/>
    <property type="project" value="TreeGrafter"/>
</dbReference>
<proteinExistence type="predicted"/>
<keyword evidence="2" id="KW-0862">Zinc</keyword>
<evidence type="ECO:0000259" key="6">
    <source>
        <dbReference type="PROSITE" id="PS50238"/>
    </source>
</evidence>
<dbReference type="PANTHER" id="PTHR46199:SF3">
    <property type="entry name" value="RAC GTPASE-ACTIVATING PROTEIN 1"/>
    <property type="match status" value="1"/>
</dbReference>
<evidence type="ECO:0000256" key="2">
    <source>
        <dbReference type="ARBA" id="ARBA00022833"/>
    </source>
</evidence>
<evidence type="ECO:0000256" key="4">
    <source>
        <dbReference type="SAM" id="MobiDB-lite"/>
    </source>
</evidence>
<dbReference type="InterPro" id="IPR008936">
    <property type="entry name" value="Rho_GTPase_activation_prot"/>
</dbReference>
<dbReference type="GO" id="GO:0005634">
    <property type="term" value="C:nucleus"/>
    <property type="evidence" value="ECO:0007669"/>
    <property type="project" value="TreeGrafter"/>
</dbReference>
<dbReference type="GO" id="GO:0051256">
    <property type="term" value="P:mitotic spindle midzone assembly"/>
    <property type="evidence" value="ECO:0007669"/>
    <property type="project" value="TreeGrafter"/>
</dbReference>
<organism evidence="7 8">
    <name type="scientific">Steinernema hermaphroditum</name>
    <dbReference type="NCBI Taxonomy" id="289476"/>
    <lineage>
        <taxon>Eukaryota</taxon>
        <taxon>Metazoa</taxon>
        <taxon>Ecdysozoa</taxon>
        <taxon>Nematoda</taxon>
        <taxon>Chromadorea</taxon>
        <taxon>Rhabditida</taxon>
        <taxon>Tylenchina</taxon>
        <taxon>Panagrolaimomorpha</taxon>
        <taxon>Strongyloidoidea</taxon>
        <taxon>Steinernematidae</taxon>
        <taxon>Steinernema</taxon>
    </lineage>
</organism>
<dbReference type="GO" id="GO:0030496">
    <property type="term" value="C:midbody"/>
    <property type="evidence" value="ECO:0007669"/>
    <property type="project" value="TreeGrafter"/>
</dbReference>
<evidence type="ECO:0000313" key="8">
    <source>
        <dbReference type="Proteomes" id="UP001175271"/>
    </source>
</evidence>
<evidence type="ECO:0000259" key="5">
    <source>
        <dbReference type="PROSITE" id="PS50081"/>
    </source>
</evidence>
<gene>
    <name evidence="7" type="ORF">QR680_014232</name>
</gene>
<dbReference type="PROSITE" id="PS00479">
    <property type="entry name" value="ZF_DAG_PE_1"/>
    <property type="match status" value="1"/>
</dbReference>
<dbReference type="AlphaFoldDB" id="A0AA39I9J2"/>
<dbReference type="SUPFAM" id="SSF57889">
    <property type="entry name" value="Cysteine-rich domain"/>
    <property type="match status" value="1"/>
</dbReference>
<feature type="compositionally biased region" description="Low complexity" evidence="4">
    <location>
        <begin position="477"/>
        <end position="489"/>
    </location>
</feature>
<reference evidence="7" key="1">
    <citation type="submission" date="2023-06" db="EMBL/GenBank/DDBJ databases">
        <title>Genomic analysis of the entomopathogenic nematode Steinernema hermaphroditum.</title>
        <authorList>
            <person name="Schwarz E.M."/>
            <person name="Heppert J.K."/>
            <person name="Baniya A."/>
            <person name="Schwartz H.T."/>
            <person name="Tan C.-H."/>
            <person name="Antoshechkin I."/>
            <person name="Sternberg P.W."/>
            <person name="Goodrich-Blair H."/>
            <person name="Dillman A.R."/>
        </authorList>
    </citation>
    <scope>NUCLEOTIDE SEQUENCE</scope>
    <source>
        <strain evidence="7">PS9179</strain>
        <tissue evidence="7">Whole animal</tissue>
    </source>
</reference>
<feature type="region of interest" description="Disordered" evidence="4">
    <location>
        <begin position="547"/>
        <end position="582"/>
    </location>
</feature>